<gene>
    <name evidence="2" type="ORF">FSCOSCO3_A034576</name>
</gene>
<comment type="caution">
    <text evidence="2">The sequence shown here is derived from an EMBL/GenBank/DDBJ whole genome shotgun (WGS) entry which is preliminary data.</text>
</comment>
<protein>
    <submittedName>
        <fullName evidence="2">Zinc finger BED domain-containing protein 5</fullName>
    </submittedName>
</protein>
<reference evidence="2 3" key="1">
    <citation type="submission" date="2024-01" db="EMBL/GenBank/DDBJ databases">
        <authorList>
            <person name="Alioto T."/>
            <person name="Alioto T."/>
            <person name="Gomez Garrido J."/>
        </authorList>
    </citation>
    <scope>NUCLEOTIDE SEQUENCE [LARGE SCALE GENOMIC DNA]</scope>
</reference>
<dbReference type="AlphaFoldDB" id="A0AAV1Q336"/>
<sequence length="103" mass="11853">MDRWLAGRLKRSESSITDTESTSDHPVAKQKRKGSAVSVFKVQHKVQATIRKLAQWKKRVDQGNYDSFENMSDFLTKEETRLPNTVTNAVKEHLEGLKTQLHE</sequence>
<evidence type="ECO:0000313" key="2">
    <source>
        <dbReference type="EMBL" id="CAK6978428.1"/>
    </source>
</evidence>
<evidence type="ECO:0000313" key="3">
    <source>
        <dbReference type="Proteomes" id="UP001314229"/>
    </source>
</evidence>
<organism evidence="2 3">
    <name type="scientific">Scomber scombrus</name>
    <name type="common">Atlantic mackerel</name>
    <name type="synonym">Scomber vernalis</name>
    <dbReference type="NCBI Taxonomy" id="13677"/>
    <lineage>
        <taxon>Eukaryota</taxon>
        <taxon>Metazoa</taxon>
        <taxon>Chordata</taxon>
        <taxon>Craniata</taxon>
        <taxon>Vertebrata</taxon>
        <taxon>Euteleostomi</taxon>
        <taxon>Actinopterygii</taxon>
        <taxon>Neopterygii</taxon>
        <taxon>Teleostei</taxon>
        <taxon>Neoteleostei</taxon>
        <taxon>Acanthomorphata</taxon>
        <taxon>Pelagiaria</taxon>
        <taxon>Scombriformes</taxon>
        <taxon>Scombridae</taxon>
        <taxon>Scomber</taxon>
    </lineage>
</organism>
<proteinExistence type="predicted"/>
<keyword evidence="3" id="KW-1185">Reference proteome</keyword>
<name>A0AAV1Q336_SCOSC</name>
<evidence type="ECO:0000256" key="1">
    <source>
        <dbReference type="SAM" id="MobiDB-lite"/>
    </source>
</evidence>
<dbReference type="Proteomes" id="UP001314229">
    <property type="component" value="Unassembled WGS sequence"/>
</dbReference>
<dbReference type="EMBL" id="CAWUFR010000485">
    <property type="protein sequence ID" value="CAK6978428.1"/>
    <property type="molecule type" value="Genomic_DNA"/>
</dbReference>
<accession>A0AAV1Q336</accession>
<feature type="region of interest" description="Disordered" evidence="1">
    <location>
        <begin position="1"/>
        <end position="35"/>
    </location>
</feature>
<feature type="compositionally biased region" description="Basic and acidic residues" evidence="1">
    <location>
        <begin position="1"/>
        <end position="13"/>
    </location>
</feature>